<protein>
    <recommendedName>
        <fullName evidence="1">MOSC domain-containing protein</fullName>
    </recommendedName>
</protein>
<name>A0A1I0YRX9_9PSEU</name>
<dbReference type="Proteomes" id="UP000243799">
    <property type="component" value="Unassembled WGS sequence"/>
</dbReference>
<dbReference type="STRING" id="490629.SAMN05216266_105285"/>
<dbReference type="OrthoDB" id="9793178at2"/>
<dbReference type="AlphaFoldDB" id="A0A1I0YRX9"/>
<dbReference type="InterPro" id="IPR005302">
    <property type="entry name" value="MoCF_Sase_C"/>
</dbReference>
<organism evidence="2 3">
    <name type="scientific">Amycolatopsis marina</name>
    <dbReference type="NCBI Taxonomy" id="490629"/>
    <lineage>
        <taxon>Bacteria</taxon>
        <taxon>Bacillati</taxon>
        <taxon>Actinomycetota</taxon>
        <taxon>Actinomycetes</taxon>
        <taxon>Pseudonocardiales</taxon>
        <taxon>Pseudonocardiaceae</taxon>
        <taxon>Amycolatopsis</taxon>
    </lineage>
</organism>
<dbReference type="Pfam" id="PF03476">
    <property type="entry name" value="MOSC_N"/>
    <property type="match status" value="1"/>
</dbReference>
<dbReference type="EMBL" id="FOKG01000005">
    <property type="protein sequence ID" value="SFB15961.1"/>
    <property type="molecule type" value="Genomic_DNA"/>
</dbReference>
<dbReference type="Pfam" id="PF03473">
    <property type="entry name" value="MOSC"/>
    <property type="match status" value="1"/>
</dbReference>
<keyword evidence="3" id="KW-1185">Reference proteome</keyword>
<gene>
    <name evidence="2" type="ORF">SAMN05216266_105285</name>
</gene>
<sequence>MHISGLWRYPVKSMGGEPLEEAELTDNGITGDRVVHVRGKRGLLTGRTRSGLLTVPVTTGPRGVPRVNGHPWDTPAAAATVRARGGADAHLVAYQGPERFDVLNLLVATDGAVRRFGGDIRRLRPNILVGDVPPDAEREWPGQALAVGDAVIGIHSVRQRCIVTSIDPDSGEQDLAVSRRIRTLFGNELCLNCWVIEPGTIRPGDSVALVSTEARPRGA</sequence>
<dbReference type="GO" id="GO:0003824">
    <property type="term" value="F:catalytic activity"/>
    <property type="evidence" value="ECO:0007669"/>
    <property type="project" value="InterPro"/>
</dbReference>
<dbReference type="GO" id="GO:0030170">
    <property type="term" value="F:pyridoxal phosphate binding"/>
    <property type="evidence" value="ECO:0007669"/>
    <property type="project" value="InterPro"/>
</dbReference>
<dbReference type="GO" id="GO:0030151">
    <property type="term" value="F:molybdenum ion binding"/>
    <property type="evidence" value="ECO:0007669"/>
    <property type="project" value="InterPro"/>
</dbReference>
<dbReference type="SUPFAM" id="SSF50800">
    <property type="entry name" value="PK beta-barrel domain-like"/>
    <property type="match status" value="1"/>
</dbReference>
<accession>A0A1I0YRX9</accession>
<dbReference type="InterPro" id="IPR005303">
    <property type="entry name" value="MOCOS_middle"/>
</dbReference>
<dbReference type="InterPro" id="IPR011037">
    <property type="entry name" value="Pyrv_Knase-like_insert_dom_sf"/>
</dbReference>
<proteinExistence type="predicted"/>
<reference evidence="3" key="1">
    <citation type="submission" date="2016-10" db="EMBL/GenBank/DDBJ databases">
        <authorList>
            <person name="Varghese N."/>
            <person name="Submissions S."/>
        </authorList>
    </citation>
    <scope>NUCLEOTIDE SEQUENCE [LARGE SCALE GENOMIC DNA]</scope>
    <source>
        <strain evidence="3">CGMCC 4.3568</strain>
    </source>
</reference>
<feature type="domain" description="MOSC" evidence="1">
    <location>
        <begin position="73"/>
        <end position="210"/>
    </location>
</feature>
<dbReference type="RefSeq" id="WP_091672577.1">
    <property type="nucleotide sequence ID" value="NZ_FOKG01000005.1"/>
</dbReference>
<evidence type="ECO:0000313" key="3">
    <source>
        <dbReference type="Proteomes" id="UP000243799"/>
    </source>
</evidence>
<evidence type="ECO:0000313" key="2">
    <source>
        <dbReference type="EMBL" id="SFB15961.1"/>
    </source>
</evidence>
<evidence type="ECO:0000259" key="1">
    <source>
        <dbReference type="PROSITE" id="PS51340"/>
    </source>
</evidence>
<dbReference type="PROSITE" id="PS51340">
    <property type="entry name" value="MOSC"/>
    <property type="match status" value="1"/>
</dbReference>